<dbReference type="Proteomes" id="UP000591131">
    <property type="component" value="Unassembled WGS sequence"/>
</dbReference>
<name>A0A7J6MRR1_PERCH</name>
<accession>A0A7J6MRR1</accession>
<evidence type="ECO:0000313" key="2">
    <source>
        <dbReference type="Proteomes" id="UP000591131"/>
    </source>
</evidence>
<dbReference type="AlphaFoldDB" id="A0A7J6MRR1"/>
<gene>
    <name evidence="1" type="ORF">FOL47_009449</name>
</gene>
<reference evidence="1 2" key="1">
    <citation type="submission" date="2020-04" db="EMBL/GenBank/DDBJ databases">
        <title>Perkinsus chesapeaki whole genome sequence.</title>
        <authorList>
            <person name="Bogema D.R."/>
        </authorList>
    </citation>
    <scope>NUCLEOTIDE SEQUENCE [LARGE SCALE GENOMIC DNA]</scope>
    <source>
        <strain evidence="1">ATCC PRA-425</strain>
    </source>
</reference>
<dbReference type="EMBL" id="JAAPAO010000066">
    <property type="protein sequence ID" value="KAF4674298.1"/>
    <property type="molecule type" value="Genomic_DNA"/>
</dbReference>
<comment type="caution">
    <text evidence="1">The sequence shown here is derived from an EMBL/GenBank/DDBJ whole genome shotgun (WGS) entry which is preliminary data.</text>
</comment>
<organism evidence="1 2">
    <name type="scientific">Perkinsus chesapeaki</name>
    <name type="common">Clam parasite</name>
    <name type="synonym">Perkinsus andrewsi</name>
    <dbReference type="NCBI Taxonomy" id="330153"/>
    <lineage>
        <taxon>Eukaryota</taxon>
        <taxon>Sar</taxon>
        <taxon>Alveolata</taxon>
        <taxon>Perkinsozoa</taxon>
        <taxon>Perkinsea</taxon>
        <taxon>Perkinsida</taxon>
        <taxon>Perkinsidae</taxon>
        <taxon>Perkinsus</taxon>
    </lineage>
</organism>
<protein>
    <submittedName>
        <fullName evidence="1">Uncharacterized protein</fullName>
    </submittedName>
</protein>
<sequence length="122" mass="14225">MFTITDSSRQTRSDLLKEDINMLDLRLRQCQRMIQSWGKRYGEPLVTLVVLSDDYSGRKPSYGRQEARAAVEGLWKKWGPSGEGVLSERFDYEWDGDRLHTLVTNLSEMLTQNWRTNSVKSH</sequence>
<proteinExistence type="predicted"/>
<dbReference type="OrthoDB" id="466849at2759"/>
<keyword evidence="2" id="KW-1185">Reference proteome</keyword>
<evidence type="ECO:0000313" key="1">
    <source>
        <dbReference type="EMBL" id="KAF4674298.1"/>
    </source>
</evidence>